<dbReference type="EMBL" id="JAPESX010000086">
    <property type="protein sequence ID" value="KAJ8123417.1"/>
    <property type="molecule type" value="Genomic_DNA"/>
</dbReference>
<proteinExistence type="predicted"/>
<comment type="caution">
    <text evidence="1">The sequence shown here is derived from an EMBL/GenBank/DDBJ whole genome shotgun (WGS) entry which is preliminary data.</text>
</comment>
<gene>
    <name evidence="1" type="ORF">ONZ43_g627</name>
</gene>
<reference evidence="1" key="1">
    <citation type="submission" date="2022-11" db="EMBL/GenBank/DDBJ databases">
        <title>Genome Sequence of Nemania bipapillata.</title>
        <authorList>
            <person name="Buettner E."/>
        </authorList>
    </citation>
    <scope>NUCLEOTIDE SEQUENCE</scope>
    <source>
        <strain evidence="1">CP14</strain>
    </source>
</reference>
<evidence type="ECO:0000313" key="1">
    <source>
        <dbReference type="EMBL" id="KAJ8123417.1"/>
    </source>
</evidence>
<organism evidence="1 2">
    <name type="scientific">Nemania bipapillata</name>
    <dbReference type="NCBI Taxonomy" id="110536"/>
    <lineage>
        <taxon>Eukaryota</taxon>
        <taxon>Fungi</taxon>
        <taxon>Dikarya</taxon>
        <taxon>Ascomycota</taxon>
        <taxon>Pezizomycotina</taxon>
        <taxon>Sordariomycetes</taxon>
        <taxon>Xylariomycetidae</taxon>
        <taxon>Xylariales</taxon>
        <taxon>Xylariaceae</taxon>
        <taxon>Nemania</taxon>
    </lineage>
</organism>
<sequence>MNCACRTQSLKIFVQSLTEFRFVSPAIPRSIRVNRLGLPVTRHQVPAPYYGRLYSSDSAADSPKQKWLDNAIDLSVNQTEEGQPHTSTDTGADTITHDPIASIPSASTDDFNAAKLNGAVLECNPDSIQALIASLNQASLSEQEAPSRHPNVNWDAEAQPRPDPEEDVTSSQLKRRKIIKDDAKKKPHAKETQLSRKEQWQAQKAALKEKFPEGWRPRKRLSPDALEGIRALHSQFPEQYTTQVLADTFQVSPEAIRRILRSRWRPNAEEEIDRQERWFNRGKNIWSQKAALGTKPPRRWRREGIVREPHWNEKRGPRTEYPYVPLHKESKDEGPVEESVQRRLSSNLL</sequence>
<protein>
    <submittedName>
        <fullName evidence="1">Uncharacterized protein</fullName>
    </submittedName>
</protein>
<name>A0ACC2J7Y5_9PEZI</name>
<keyword evidence="2" id="KW-1185">Reference proteome</keyword>
<evidence type="ECO:0000313" key="2">
    <source>
        <dbReference type="Proteomes" id="UP001153334"/>
    </source>
</evidence>
<dbReference type="Proteomes" id="UP001153334">
    <property type="component" value="Unassembled WGS sequence"/>
</dbReference>
<accession>A0ACC2J7Y5</accession>